<comment type="caution">
    <text evidence="4">The sequence shown here is derived from an EMBL/GenBank/DDBJ whole genome shotgun (WGS) entry which is preliminary data.</text>
</comment>
<keyword evidence="5" id="KW-1185">Reference proteome</keyword>
<dbReference type="Gene3D" id="2.40.50.1020">
    <property type="entry name" value="LytTr DNA-binding domain"/>
    <property type="match status" value="1"/>
</dbReference>
<reference evidence="5" key="1">
    <citation type="journal article" date="2019" name="Int. J. Syst. Evol. Microbiol.">
        <title>The Global Catalogue of Microorganisms (GCM) 10K type strain sequencing project: providing services to taxonomists for standard genome sequencing and annotation.</title>
        <authorList>
            <consortium name="The Broad Institute Genomics Platform"/>
            <consortium name="The Broad Institute Genome Sequencing Center for Infectious Disease"/>
            <person name="Wu L."/>
            <person name="Ma J."/>
        </authorList>
    </citation>
    <scope>NUCLEOTIDE SEQUENCE [LARGE SCALE GENOMIC DNA]</scope>
    <source>
        <strain evidence="5">KCTC 52274</strain>
    </source>
</reference>
<feature type="domain" description="Response regulatory" evidence="2">
    <location>
        <begin position="5"/>
        <end position="118"/>
    </location>
</feature>
<dbReference type="Proteomes" id="UP001597319">
    <property type="component" value="Unassembled WGS sequence"/>
</dbReference>
<dbReference type="Pfam" id="PF04397">
    <property type="entry name" value="LytTR"/>
    <property type="match status" value="1"/>
</dbReference>
<dbReference type="PROSITE" id="PS50110">
    <property type="entry name" value="RESPONSE_REGULATORY"/>
    <property type="match status" value="1"/>
</dbReference>
<dbReference type="InterPro" id="IPR011006">
    <property type="entry name" value="CheY-like_superfamily"/>
</dbReference>
<dbReference type="PANTHER" id="PTHR37299">
    <property type="entry name" value="TRANSCRIPTIONAL REGULATOR-RELATED"/>
    <property type="match status" value="1"/>
</dbReference>
<dbReference type="Gene3D" id="3.40.50.2300">
    <property type="match status" value="1"/>
</dbReference>
<dbReference type="EMBL" id="JBHULE010000008">
    <property type="protein sequence ID" value="MFD2562306.1"/>
    <property type="molecule type" value="Genomic_DNA"/>
</dbReference>
<evidence type="ECO:0000313" key="5">
    <source>
        <dbReference type="Proteomes" id="UP001597319"/>
    </source>
</evidence>
<dbReference type="PANTHER" id="PTHR37299:SF1">
    <property type="entry name" value="STAGE 0 SPORULATION PROTEIN A HOMOLOG"/>
    <property type="match status" value="1"/>
</dbReference>
<accession>A0ABW5LDG0</accession>
<evidence type="ECO:0000259" key="3">
    <source>
        <dbReference type="PROSITE" id="PS50930"/>
    </source>
</evidence>
<dbReference type="PROSITE" id="PS50930">
    <property type="entry name" value="HTH_LYTTR"/>
    <property type="match status" value="1"/>
</dbReference>
<dbReference type="Pfam" id="PF00072">
    <property type="entry name" value="Response_reg"/>
    <property type="match status" value="1"/>
</dbReference>
<protein>
    <submittedName>
        <fullName evidence="4">LytR/AlgR family response regulator transcription factor</fullName>
    </submittedName>
</protein>
<dbReference type="InterPro" id="IPR046947">
    <property type="entry name" value="LytR-like"/>
</dbReference>
<keyword evidence="1" id="KW-0597">Phosphoprotein</keyword>
<dbReference type="SMART" id="SM00448">
    <property type="entry name" value="REC"/>
    <property type="match status" value="1"/>
</dbReference>
<dbReference type="InterPro" id="IPR001789">
    <property type="entry name" value="Sig_transdc_resp-reg_receiver"/>
</dbReference>
<organism evidence="4 5">
    <name type="scientific">Aquimarina rubra</name>
    <dbReference type="NCBI Taxonomy" id="1920033"/>
    <lineage>
        <taxon>Bacteria</taxon>
        <taxon>Pseudomonadati</taxon>
        <taxon>Bacteroidota</taxon>
        <taxon>Flavobacteriia</taxon>
        <taxon>Flavobacteriales</taxon>
        <taxon>Flavobacteriaceae</taxon>
        <taxon>Aquimarina</taxon>
    </lineage>
</organism>
<evidence type="ECO:0000313" key="4">
    <source>
        <dbReference type="EMBL" id="MFD2562306.1"/>
    </source>
</evidence>
<evidence type="ECO:0000259" key="2">
    <source>
        <dbReference type="PROSITE" id="PS50110"/>
    </source>
</evidence>
<name>A0ABW5LDG0_9FLAO</name>
<feature type="domain" description="HTH LytTR-type" evidence="3">
    <location>
        <begin position="145"/>
        <end position="249"/>
    </location>
</feature>
<dbReference type="SMART" id="SM00850">
    <property type="entry name" value="LytTR"/>
    <property type="match status" value="1"/>
</dbReference>
<sequence>MKTITAIVIDDELSARNVLSNLLSRTNKNIEVITTCSNLEEGVEQIKKFKPDVVFLDVQMPNYAGYEIVRFFDVINFEIIFVTAFNHYAIKAFELNAIDYLVKPIERSKLDSTVEKIEVKLKQKSALTDYNSLLKSIKEKDFNKIVIPELGDRRIVNLSDILAIQAEGAYSKLLLKGNKTIIASKNLKHFEEILPKDASFFRAHRTWIVNLDHVELLNKTAQTITMSDQTVKVKISRTRIEAFQKKLSSNSLN</sequence>
<dbReference type="InterPro" id="IPR007492">
    <property type="entry name" value="LytTR_DNA-bd_dom"/>
</dbReference>
<feature type="modified residue" description="4-aspartylphosphate" evidence="1">
    <location>
        <position position="57"/>
    </location>
</feature>
<dbReference type="RefSeq" id="WP_378290787.1">
    <property type="nucleotide sequence ID" value="NZ_JBHULE010000008.1"/>
</dbReference>
<evidence type="ECO:0000256" key="1">
    <source>
        <dbReference type="PROSITE-ProRule" id="PRU00169"/>
    </source>
</evidence>
<dbReference type="SUPFAM" id="SSF52172">
    <property type="entry name" value="CheY-like"/>
    <property type="match status" value="1"/>
</dbReference>
<gene>
    <name evidence="4" type="ORF">ACFSR1_06455</name>
</gene>
<proteinExistence type="predicted"/>